<dbReference type="PANTHER" id="PTHR47637">
    <property type="entry name" value="CHAPERONE SURA"/>
    <property type="match status" value="1"/>
</dbReference>
<proteinExistence type="predicted"/>
<dbReference type="RefSeq" id="WP_183309639.1">
    <property type="nucleotide sequence ID" value="NZ_JACIEW010000001.1"/>
</dbReference>
<gene>
    <name evidence="3" type="ORF">GGR20_000493</name>
</gene>
<dbReference type="SUPFAM" id="SSF109998">
    <property type="entry name" value="Triger factor/SurA peptide-binding domain-like"/>
    <property type="match status" value="1"/>
</dbReference>
<evidence type="ECO:0000256" key="2">
    <source>
        <dbReference type="SAM" id="SignalP"/>
    </source>
</evidence>
<dbReference type="InterPro" id="IPR027304">
    <property type="entry name" value="Trigger_fact/SurA_dom_sf"/>
</dbReference>
<dbReference type="EC" id="5.2.1.8" evidence="3"/>
<keyword evidence="3" id="KW-0413">Isomerase</keyword>
<dbReference type="Proteomes" id="UP000547011">
    <property type="component" value="Unassembled WGS sequence"/>
</dbReference>
<feature type="signal peptide" evidence="2">
    <location>
        <begin position="1"/>
        <end position="29"/>
    </location>
</feature>
<sequence>MTFAEFRRALGAMFIGLALTLGGIAPAVAATVVTVNGEPISDIQVDQRLRLFRMEGNNTGRSGATQQLINEAIQVQEAKRLGINVSNAQVDDAFLQIARNLNVSRDRLTQMLEQGGVSSQTLQDRLRAAIAWNAVTEAAITPQVQISELELDQRAAEQIADFQKFDYILKEVIFVGGGGRSGQANRFRSSFAGCDTAVELSLAYNDVAVVDIGRRHATQMPDAIAKELAGLNVGGISKPRAVEAGLSMLAVCEKVQAEDLTFVKGGLREDVGGDALAKEAEAYLERLRSQAKIFYQ</sequence>
<dbReference type="AlphaFoldDB" id="A0A7W6IKX7"/>
<feature type="chain" id="PRO_5031314274" evidence="2">
    <location>
        <begin position="30"/>
        <end position="296"/>
    </location>
</feature>
<keyword evidence="1 2" id="KW-0732">Signal</keyword>
<reference evidence="3 4" key="1">
    <citation type="submission" date="2020-08" db="EMBL/GenBank/DDBJ databases">
        <title>Genomic Encyclopedia of Type Strains, Phase IV (KMG-IV): sequencing the most valuable type-strain genomes for metagenomic binning, comparative biology and taxonomic classification.</title>
        <authorList>
            <person name="Goeker M."/>
        </authorList>
    </citation>
    <scope>NUCLEOTIDE SEQUENCE [LARGE SCALE GENOMIC DNA]</scope>
    <source>
        <strain evidence="3 4">DSM 23447</strain>
    </source>
</reference>
<name>A0A7W6IKX7_9HYPH</name>
<dbReference type="EMBL" id="JACIEW010000001">
    <property type="protein sequence ID" value="MBB4050875.1"/>
    <property type="molecule type" value="Genomic_DNA"/>
</dbReference>
<dbReference type="Pfam" id="PF13624">
    <property type="entry name" value="SurA_N_3"/>
    <property type="match status" value="1"/>
</dbReference>
<dbReference type="Gene3D" id="1.10.4030.10">
    <property type="entry name" value="Porin chaperone SurA, peptide-binding domain"/>
    <property type="match status" value="1"/>
</dbReference>
<evidence type="ECO:0000313" key="3">
    <source>
        <dbReference type="EMBL" id="MBB4050875.1"/>
    </source>
</evidence>
<keyword evidence="4" id="KW-1185">Reference proteome</keyword>
<accession>A0A7W6IKX7</accession>
<dbReference type="InterPro" id="IPR050280">
    <property type="entry name" value="OMP_Chaperone_SurA"/>
</dbReference>
<comment type="caution">
    <text evidence="3">The sequence shown here is derived from an EMBL/GenBank/DDBJ whole genome shotgun (WGS) entry which is preliminary data.</text>
</comment>
<dbReference type="GO" id="GO:0003755">
    <property type="term" value="F:peptidyl-prolyl cis-trans isomerase activity"/>
    <property type="evidence" value="ECO:0007669"/>
    <property type="project" value="UniProtKB-EC"/>
</dbReference>
<evidence type="ECO:0000313" key="4">
    <source>
        <dbReference type="Proteomes" id="UP000547011"/>
    </source>
</evidence>
<organism evidence="3 4">
    <name type="scientific">Devosia subaequoris</name>
    <dbReference type="NCBI Taxonomy" id="395930"/>
    <lineage>
        <taxon>Bacteria</taxon>
        <taxon>Pseudomonadati</taxon>
        <taxon>Pseudomonadota</taxon>
        <taxon>Alphaproteobacteria</taxon>
        <taxon>Hyphomicrobiales</taxon>
        <taxon>Devosiaceae</taxon>
        <taxon>Devosia</taxon>
    </lineage>
</organism>
<protein>
    <submittedName>
        <fullName evidence="3">Peptidyl-prolyl cis-trans isomerase SurA</fullName>
        <ecNumber evidence="3">5.2.1.8</ecNumber>
    </submittedName>
</protein>
<evidence type="ECO:0000256" key="1">
    <source>
        <dbReference type="ARBA" id="ARBA00022729"/>
    </source>
</evidence>
<dbReference type="PANTHER" id="PTHR47637:SF1">
    <property type="entry name" value="CHAPERONE SURA"/>
    <property type="match status" value="1"/>
</dbReference>